<dbReference type="Proteomes" id="UP000242949">
    <property type="component" value="Unassembled WGS sequence"/>
</dbReference>
<evidence type="ECO:0000313" key="2">
    <source>
        <dbReference type="Proteomes" id="UP000242949"/>
    </source>
</evidence>
<dbReference type="InterPro" id="IPR036249">
    <property type="entry name" value="Thioredoxin-like_sf"/>
</dbReference>
<evidence type="ECO:0008006" key="3">
    <source>
        <dbReference type="Google" id="ProtNLM"/>
    </source>
</evidence>
<proteinExistence type="predicted"/>
<name>A0A1G6GKF6_9BACI</name>
<dbReference type="SUPFAM" id="SSF52833">
    <property type="entry name" value="Thioredoxin-like"/>
    <property type="match status" value="1"/>
</dbReference>
<dbReference type="STRING" id="1612202.SAMN05421734_101220"/>
<reference evidence="2" key="1">
    <citation type="submission" date="2016-09" db="EMBL/GenBank/DDBJ databases">
        <authorList>
            <person name="Varghese N."/>
            <person name="Submissions S."/>
        </authorList>
    </citation>
    <scope>NUCLEOTIDE SEQUENCE [LARGE SCALE GENOMIC DNA]</scope>
    <source>
        <strain evidence="2">S5</strain>
    </source>
</reference>
<gene>
    <name evidence="1" type="ORF">SAMN05421734_101220</name>
</gene>
<dbReference type="OrthoDB" id="32134at2"/>
<evidence type="ECO:0000313" key="1">
    <source>
        <dbReference type="EMBL" id="SDB82491.1"/>
    </source>
</evidence>
<protein>
    <recommendedName>
        <fullName evidence="3">Thioredoxin domain-containing protein</fullName>
    </recommendedName>
</protein>
<dbReference type="Gene3D" id="3.40.30.10">
    <property type="entry name" value="Glutaredoxin"/>
    <property type="match status" value="1"/>
</dbReference>
<accession>A0A1G6GKF6</accession>
<dbReference type="AlphaFoldDB" id="A0A1G6GKF6"/>
<sequence>MKRTGFTITAIVVLLFGLLIILTQFGDNTVQSAQDIDTIDGEEALDLNDHDYLVYFWQEGCHYCEIIEDDIVQYANEGDLPIYLVDMNEQQNQSLWYDWQAHQDTYNEVVGEIVDGEEEYFVDIEEYLEDDSVDWGLEVTEDNEIVAINQTPDLNRSPDDSSELDIAGTPTLIRVENNNVVDYAFGDEESVELLEEN</sequence>
<organism evidence="1 2">
    <name type="scientific">Pelagirhabdus alkalitolerans</name>
    <dbReference type="NCBI Taxonomy" id="1612202"/>
    <lineage>
        <taxon>Bacteria</taxon>
        <taxon>Bacillati</taxon>
        <taxon>Bacillota</taxon>
        <taxon>Bacilli</taxon>
        <taxon>Bacillales</taxon>
        <taxon>Bacillaceae</taxon>
        <taxon>Pelagirhabdus</taxon>
    </lineage>
</organism>
<dbReference type="RefSeq" id="WP_090792004.1">
    <property type="nucleotide sequence ID" value="NZ_FMYI01000001.1"/>
</dbReference>
<keyword evidence="2" id="KW-1185">Reference proteome</keyword>
<dbReference type="EMBL" id="FMYI01000001">
    <property type="protein sequence ID" value="SDB82491.1"/>
    <property type="molecule type" value="Genomic_DNA"/>
</dbReference>